<dbReference type="KEGG" id="abp:AGABI1DRAFT88779"/>
<evidence type="ECO:0000256" key="1">
    <source>
        <dbReference type="SAM" id="MobiDB-lite"/>
    </source>
</evidence>
<dbReference type="InParanoid" id="K5X7R6"/>
<evidence type="ECO:0000313" key="3">
    <source>
        <dbReference type="Proteomes" id="UP000008493"/>
    </source>
</evidence>
<dbReference type="PANTHER" id="PTHR28158">
    <property type="entry name" value="37S RIBOSOMAL PROTEIN S35, MITOCHONDRIAL"/>
    <property type="match status" value="1"/>
</dbReference>
<gene>
    <name evidence="2" type="ORF">AGABI1DRAFT_88779</name>
</gene>
<name>K5X7R6_AGABU</name>
<proteinExistence type="predicted"/>
<dbReference type="OrthoDB" id="10052321at2759"/>
<dbReference type="GO" id="GO:0005763">
    <property type="term" value="C:mitochondrial small ribosomal subunit"/>
    <property type="evidence" value="ECO:0007669"/>
    <property type="project" value="TreeGrafter"/>
</dbReference>
<dbReference type="HOGENOM" id="CLU_068719_0_0_1"/>
<dbReference type="eggNOG" id="ENOG502S81B">
    <property type="taxonomic scope" value="Eukaryota"/>
</dbReference>
<dbReference type="GO" id="GO:0003735">
    <property type="term" value="F:structural constituent of ribosome"/>
    <property type="evidence" value="ECO:0007669"/>
    <property type="project" value="TreeGrafter"/>
</dbReference>
<dbReference type="Pfam" id="PF12298">
    <property type="entry name" value="Bot1p"/>
    <property type="match status" value="1"/>
</dbReference>
<accession>K5X7R6</accession>
<sequence>MNCCNRNIFGPDERFRGLERSKGFEERKELALDGHGQSLCSDGLSPFPPLCTPLDAVSTTSTRRSALTPEPPTPEDEAELEAASATSPHDPENDLEEDVAGDGSRGLSYKRFLSTIGAQYKYAQPNNWLGGDVPFPMNPSFRPPPPISDAIRQEIYNQFMTDPVENSVRKLAIRYTLAFKRVDAILRLKGLEHSWYKVGNSSFSSYVKLLLNASRNYHLGLQENKQIQYGFQKGMEKLLGVTQRRLSRLQEDASRWNVTEADSLEQDENRDAQRQRYQQHYWESVPENGREPIVPASLEHARNLAQKLVKVEDRQKSTHPLLMPRFKHIKHLRSPRRKFRTLNISGRPPVEIRDVGGKFLDVKDKFKRIAATDRQPGLRIKKHQRRQAKILETKLKHKV</sequence>
<dbReference type="GO" id="GO:0032543">
    <property type="term" value="P:mitochondrial translation"/>
    <property type="evidence" value="ECO:0007669"/>
    <property type="project" value="TreeGrafter"/>
</dbReference>
<dbReference type="EMBL" id="JH971385">
    <property type="protein sequence ID" value="EKM83961.1"/>
    <property type="molecule type" value="Genomic_DNA"/>
</dbReference>
<keyword evidence="3" id="KW-1185">Reference proteome</keyword>
<evidence type="ECO:0000313" key="2">
    <source>
        <dbReference type="EMBL" id="EKM83961.1"/>
    </source>
</evidence>
<reference evidence="3" key="1">
    <citation type="journal article" date="2012" name="Proc. Natl. Acad. Sci. U.S.A.">
        <title>Genome sequence of the button mushroom Agaricus bisporus reveals mechanisms governing adaptation to a humic-rich ecological niche.</title>
        <authorList>
            <person name="Morin E."/>
            <person name="Kohler A."/>
            <person name="Baker A.R."/>
            <person name="Foulongne-Oriol M."/>
            <person name="Lombard V."/>
            <person name="Nagy L.G."/>
            <person name="Ohm R.A."/>
            <person name="Patyshakuliyeva A."/>
            <person name="Brun A."/>
            <person name="Aerts A.L."/>
            <person name="Bailey A.M."/>
            <person name="Billette C."/>
            <person name="Coutinho P.M."/>
            <person name="Deakin G."/>
            <person name="Doddapaneni H."/>
            <person name="Floudas D."/>
            <person name="Grimwood J."/>
            <person name="Hilden K."/>
            <person name="Kuees U."/>
            <person name="LaButti K.M."/>
            <person name="Lapidus A."/>
            <person name="Lindquist E.A."/>
            <person name="Lucas S.M."/>
            <person name="Murat C."/>
            <person name="Riley R.W."/>
            <person name="Salamov A.A."/>
            <person name="Schmutz J."/>
            <person name="Subramanian V."/>
            <person name="Woesten H.A.B."/>
            <person name="Xu J."/>
            <person name="Eastwood D.C."/>
            <person name="Foster G.D."/>
            <person name="Sonnenberg A.S."/>
            <person name="Cullen D."/>
            <person name="de Vries R.P."/>
            <person name="Lundell T."/>
            <person name="Hibbett D.S."/>
            <person name="Henrissat B."/>
            <person name="Burton K.S."/>
            <person name="Kerrigan R.W."/>
            <person name="Challen M.P."/>
            <person name="Grigoriev I.V."/>
            <person name="Martin F."/>
        </authorList>
    </citation>
    <scope>NUCLEOTIDE SEQUENCE [LARGE SCALE GENOMIC DNA]</scope>
    <source>
        <strain evidence="3">JB137-S8 / ATCC MYA-4627 / FGSC 10392</strain>
    </source>
</reference>
<dbReference type="GeneID" id="18832297"/>
<feature type="region of interest" description="Disordered" evidence="1">
    <location>
        <begin position="51"/>
        <end position="104"/>
    </location>
</feature>
<protein>
    <submittedName>
        <fullName evidence="2">Uncharacterized protein</fullName>
    </submittedName>
</protein>
<dbReference type="InterPro" id="IPR021036">
    <property type="entry name" value="Ribosomal_mS45"/>
</dbReference>
<dbReference type="OMA" id="ENGREPI"/>
<dbReference type="RefSeq" id="XP_007325709.1">
    <property type="nucleotide sequence ID" value="XM_007325647.1"/>
</dbReference>
<dbReference type="AlphaFoldDB" id="K5X7R6"/>
<dbReference type="PANTHER" id="PTHR28158:SF1">
    <property type="entry name" value="SMALL RIBOSOMAL SUBUNIT PROTEIN MS45"/>
    <property type="match status" value="1"/>
</dbReference>
<organism evidence="2 3">
    <name type="scientific">Agaricus bisporus var. burnettii (strain JB137-S8 / ATCC MYA-4627 / FGSC 10392)</name>
    <name type="common">White button mushroom</name>
    <dbReference type="NCBI Taxonomy" id="597362"/>
    <lineage>
        <taxon>Eukaryota</taxon>
        <taxon>Fungi</taxon>
        <taxon>Dikarya</taxon>
        <taxon>Basidiomycota</taxon>
        <taxon>Agaricomycotina</taxon>
        <taxon>Agaricomycetes</taxon>
        <taxon>Agaricomycetidae</taxon>
        <taxon>Agaricales</taxon>
        <taxon>Agaricineae</taxon>
        <taxon>Agaricaceae</taxon>
        <taxon>Agaricus</taxon>
    </lineage>
</organism>
<dbReference type="FunCoup" id="K5X7R6">
    <property type="interactions" value="23"/>
</dbReference>
<dbReference type="Proteomes" id="UP000008493">
    <property type="component" value="Unassembled WGS sequence"/>
</dbReference>